<dbReference type="SUPFAM" id="SSF103473">
    <property type="entry name" value="MFS general substrate transporter"/>
    <property type="match status" value="1"/>
</dbReference>
<dbReference type="Gene3D" id="1.20.1250.20">
    <property type="entry name" value="MFS general substrate transporter like domains"/>
    <property type="match status" value="1"/>
</dbReference>
<dbReference type="PANTHER" id="PTHR42910">
    <property type="entry name" value="TRANSPORTER SCO4007-RELATED"/>
    <property type="match status" value="1"/>
</dbReference>
<feature type="transmembrane region" description="Helical" evidence="3">
    <location>
        <begin position="107"/>
        <end position="124"/>
    </location>
</feature>
<dbReference type="AlphaFoldDB" id="A0A0D7BB33"/>
<dbReference type="OrthoDB" id="2105912at2759"/>
<evidence type="ECO:0000256" key="2">
    <source>
        <dbReference type="SAM" id="MobiDB-lite"/>
    </source>
</evidence>
<dbReference type="Pfam" id="PF07690">
    <property type="entry name" value="MFS_1"/>
    <property type="match status" value="1"/>
</dbReference>
<evidence type="ECO:0000313" key="5">
    <source>
        <dbReference type="EMBL" id="KIY67732.1"/>
    </source>
</evidence>
<organism evidence="5 6">
    <name type="scientific">Cylindrobasidium torrendii FP15055 ss-10</name>
    <dbReference type="NCBI Taxonomy" id="1314674"/>
    <lineage>
        <taxon>Eukaryota</taxon>
        <taxon>Fungi</taxon>
        <taxon>Dikarya</taxon>
        <taxon>Basidiomycota</taxon>
        <taxon>Agaricomycotina</taxon>
        <taxon>Agaricomycetes</taxon>
        <taxon>Agaricomycetidae</taxon>
        <taxon>Agaricales</taxon>
        <taxon>Marasmiineae</taxon>
        <taxon>Physalacriaceae</taxon>
        <taxon>Cylindrobasidium</taxon>
    </lineage>
</organism>
<feature type="region of interest" description="Disordered" evidence="2">
    <location>
        <begin position="441"/>
        <end position="473"/>
    </location>
</feature>
<evidence type="ECO:0000256" key="3">
    <source>
        <dbReference type="SAM" id="Phobius"/>
    </source>
</evidence>
<protein>
    <submittedName>
        <fullName evidence="5">MFS general substrate transporter</fullName>
    </submittedName>
</protein>
<feature type="transmembrane region" description="Helical" evidence="3">
    <location>
        <begin position="399"/>
        <end position="417"/>
    </location>
</feature>
<feature type="transmembrane region" description="Helical" evidence="3">
    <location>
        <begin position="78"/>
        <end position="95"/>
    </location>
</feature>
<feature type="transmembrane region" description="Helical" evidence="3">
    <location>
        <begin position="48"/>
        <end position="66"/>
    </location>
</feature>
<feature type="transmembrane region" description="Helical" evidence="3">
    <location>
        <begin position="194"/>
        <end position="214"/>
    </location>
</feature>
<name>A0A0D7BB33_9AGAR</name>
<dbReference type="InterPro" id="IPR020846">
    <property type="entry name" value="MFS_dom"/>
</dbReference>
<gene>
    <name evidence="5" type="ORF">CYLTODRAFT_396496</name>
</gene>
<feature type="domain" description="Major facilitator superfamily (MFS) profile" evidence="4">
    <location>
        <begin position="40"/>
        <end position="423"/>
    </location>
</feature>
<keyword evidence="6" id="KW-1185">Reference proteome</keyword>
<sequence length="473" mass="51016">MDVPTQSRTLDFGFLPQSKRVRYDPENPPVFGLGMQLTFSAATTLGNVFARGLLSLLVLNTCIVQLSKSFDTDYSNVALVPTMVSAGYGTGILLITPLGDLVRRRQLVLILTLVCTCCTIPLSITHNIAVFQAFHFLVGVSCVIPQILIPLAADLTTGAQQALTLTLLYAAISCGNLLGRVIAGIIAEFTHWRVVYYVAIGIQASIFLTLYFFVPEYPAKRHEKSLGYLQILWSIARFVVTEPVLVQCCLICFISSAASSNFILTLTFLLGDIFHWSTLAIGLFGLIGVISIMASPLVGKAMGKIVPWYATLLSTLGTAVFQAIQCGAGGLNIAPVVLTMIGVDFFRPILLVSLSSRIFKIDPAARSRLNALFILSLFCGSVAGSYGGTVTYVKHGWRVGAALSLAFAALQLCTLLLRGPECQPKTWIGWQGGAGAFLQKHDTENTTRDDSDSQQEGSVKRDGLAASEKCRSV</sequence>
<dbReference type="PROSITE" id="PS50850">
    <property type="entry name" value="MFS"/>
    <property type="match status" value="1"/>
</dbReference>
<feature type="transmembrane region" description="Helical" evidence="3">
    <location>
        <begin position="306"/>
        <end position="324"/>
    </location>
</feature>
<feature type="transmembrane region" description="Helical" evidence="3">
    <location>
        <begin position="371"/>
        <end position="393"/>
    </location>
</feature>
<accession>A0A0D7BB33</accession>
<feature type="transmembrane region" description="Helical" evidence="3">
    <location>
        <begin position="330"/>
        <end position="350"/>
    </location>
</feature>
<feature type="compositionally biased region" description="Basic and acidic residues" evidence="2">
    <location>
        <begin position="458"/>
        <end position="473"/>
    </location>
</feature>
<dbReference type="PANTHER" id="PTHR42910:SF1">
    <property type="entry name" value="MAJOR FACILITATOR SUPERFAMILY (MFS) PROFILE DOMAIN-CONTAINING PROTEIN"/>
    <property type="match status" value="1"/>
</dbReference>
<feature type="transmembrane region" description="Helical" evidence="3">
    <location>
        <begin position="273"/>
        <end position="294"/>
    </location>
</feature>
<dbReference type="EMBL" id="KN880518">
    <property type="protein sequence ID" value="KIY67732.1"/>
    <property type="molecule type" value="Genomic_DNA"/>
</dbReference>
<keyword evidence="3" id="KW-0472">Membrane</keyword>
<evidence type="ECO:0000256" key="1">
    <source>
        <dbReference type="ARBA" id="ARBA00004141"/>
    </source>
</evidence>
<comment type="subcellular location">
    <subcellularLocation>
        <location evidence="1">Membrane</location>
        <topology evidence="1">Multi-pass membrane protein</topology>
    </subcellularLocation>
</comment>
<dbReference type="GO" id="GO:0016020">
    <property type="term" value="C:membrane"/>
    <property type="evidence" value="ECO:0007669"/>
    <property type="project" value="UniProtKB-SubCell"/>
</dbReference>
<evidence type="ECO:0000259" key="4">
    <source>
        <dbReference type="PROSITE" id="PS50850"/>
    </source>
</evidence>
<keyword evidence="3" id="KW-1133">Transmembrane helix</keyword>
<feature type="transmembrane region" description="Helical" evidence="3">
    <location>
        <begin position="130"/>
        <end position="153"/>
    </location>
</feature>
<dbReference type="GO" id="GO:0022857">
    <property type="term" value="F:transmembrane transporter activity"/>
    <property type="evidence" value="ECO:0007669"/>
    <property type="project" value="InterPro"/>
</dbReference>
<dbReference type="InterPro" id="IPR011701">
    <property type="entry name" value="MFS"/>
</dbReference>
<keyword evidence="3" id="KW-0812">Transmembrane</keyword>
<evidence type="ECO:0000313" key="6">
    <source>
        <dbReference type="Proteomes" id="UP000054007"/>
    </source>
</evidence>
<reference evidence="5 6" key="1">
    <citation type="journal article" date="2015" name="Fungal Genet. Biol.">
        <title>Evolution of novel wood decay mechanisms in Agaricales revealed by the genome sequences of Fistulina hepatica and Cylindrobasidium torrendii.</title>
        <authorList>
            <person name="Floudas D."/>
            <person name="Held B.W."/>
            <person name="Riley R."/>
            <person name="Nagy L.G."/>
            <person name="Koehler G."/>
            <person name="Ransdell A.S."/>
            <person name="Younus H."/>
            <person name="Chow J."/>
            <person name="Chiniquy J."/>
            <person name="Lipzen A."/>
            <person name="Tritt A."/>
            <person name="Sun H."/>
            <person name="Haridas S."/>
            <person name="LaButti K."/>
            <person name="Ohm R.A."/>
            <person name="Kues U."/>
            <person name="Blanchette R.A."/>
            <person name="Grigoriev I.V."/>
            <person name="Minto R.E."/>
            <person name="Hibbett D.S."/>
        </authorList>
    </citation>
    <scope>NUCLEOTIDE SEQUENCE [LARGE SCALE GENOMIC DNA]</scope>
    <source>
        <strain evidence="5 6">FP15055 ss-10</strain>
    </source>
</reference>
<proteinExistence type="predicted"/>
<feature type="compositionally biased region" description="Basic and acidic residues" evidence="2">
    <location>
        <begin position="441"/>
        <end position="451"/>
    </location>
</feature>
<feature type="transmembrane region" description="Helical" evidence="3">
    <location>
        <begin position="235"/>
        <end position="258"/>
    </location>
</feature>
<dbReference type="Proteomes" id="UP000054007">
    <property type="component" value="Unassembled WGS sequence"/>
</dbReference>
<feature type="transmembrane region" description="Helical" evidence="3">
    <location>
        <begin position="165"/>
        <end position="188"/>
    </location>
</feature>
<dbReference type="InterPro" id="IPR036259">
    <property type="entry name" value="MFS_trans_sf"/>
</dbReference>